<evidence type="ECO:0000256" key="7">
    <source>
        <dbReference type="ARBA" id="ARBA00022741"/>
    </source>
</evidence>
<dbReference type="InterPro" id="IPR033717">
    <property type="entry name" value="UDPK"/>
</dbReference>
<evidence type="ECO:0000256" key="18">
    <source>
        <dbReference type="PIRSR" id="PIRSR600829-4"/>
    </source>
</evidence>
<dbReference type="CDD" id="cd14265">
    <property type="entry name" value="UDPK_IM_like"/>
    <property type="match status" value="1"/>
</dbReference>
<gene>
    <name evidence="20" type="ORF">SAMN05421855_11012</name>
</gene>
<evidence type="ECO:0000256" key="12">
    <source>
        <dbReference type="ARBA" id="ARBA00023136"/>
    </source>
</evidence>
<evidence type="ECO:0000256" key="5">
    <source>
        <dbReference type="ARBA" id="ARBA00022679"/>
    </source>
</evidence>
<feature type="binding site" evidence="17">
    <location>
        <begin position="95"/>
        <end position="96"/>
    </location>
    <ligand>
        <name>ATP</name>
        <dbReference type="ChEBI" id="CHEBI:30616"/>
    </ligand>
</feature>
<sequence>MKENSSFLAKRIKGCGYALKGAWMLLKNEASIQVQATIAVLVTIAGWYFNISNTEWMFQVGAIGLVMSVEGINTAAEEIANFVHPDFNNKIGYIKDVAAGAVFFAAIAAITIGCIIYIPKFL</sequence>
<evidence type="ECO:0000256" key="4">
    <source>
        <dbReference type="ARBA" id="ARBA00022516"/>
    </source>
</evidence>
<dbReference type="AlphaFoldDB" id="A0A1G7JAN6"/>
<dbReference type="Pfam" id="PF01219">
    <property type="entry name" value="DAGK_prokar"/>
    <property type="match status" value="1"/>
</dbReference>
<organism evidence="20 21">
    <name type="scientific">Ulvibacter litoralis</name>
    <dbReference type="NCBI Taxonomy" id="227084"/>
    <lineage>
        <taxon>Bacteria</taxon>
        <taxon>Pseudomonadati</taxon>
        <taxon>Bacteroidota</taxon>
        <taxon>Flavobacteriia</taxon>
        <taxon>Flavobacteriales</taxon>
        <taxon>Flavobacteriaceae</taxon>
        <taxon>Ulvibacter</taxon>
    </lineage>
</organism>
<evidence type="ECO:0000256" key="19">
    <source>
        <dbReference type="SAM" id="Phobius"/>
    </source>
</evidence>
<keyword evidence="14" id="KW-1208">Phospholipid metabolism</keyword>
<comment type="subcellular location">
    <subcellularLocation>
        <location evidence="1">Cell membrane</location>
        <topology evidence="1">Multi-pass membrane protein</topology>
    </subcellularLocation>
</comment>
<evidence type="ECO:0000313" key="21">
    <source>
        <dbReference type="Proteomes" id="UP000199321"/>
    </source>
</evidence>
<dbReference type="GO" id="GO:0046872">
    <property type="term" value="F:metal ion binding"/>
    <property type="evidence" value="ECO:0007669"/>
    <property type="project" value="UniProtKB-KW"/>
</dbReference>
<evidence type="ECO:0000256" key="15">
    <source>
        <dbReference type="PIRSR" id="PIRSR600829-1"/>
    </source>
</evidence>
<evidence type="ECO:0000256" key="17">
    <source>
        <dbReference type="PIRSR" id="PIRSR600829-3"/>
    </source>
</evidence>
<evidence type="ECO:0000256" key="8">
    <source>
        <dbReference type="ARBA" id="ARBA00022777"/>
    </source>
</evidence>
<keyword evidence="6 19" id="KW-0812">Transmembrane</keyword>
<evidence type="ECO:0000256" key="2">
    <source>
        <dbReference type="ARBA" id="ARBA00005967"/>
    </source>
</evidence>
<evidence type="ECO:0000256" key="1">
    <source>
        <dbReference type="ARBA" id="ARBA00004651"/>
    </source>
</evidence>
<keyword evidence="3" id="KW-1003">Cell membrane</keyword>
<proteinExistence type="inferred from homology"/>
<dbReference type="GO" id="GO:0008654">
    <property type="term" value="P:phospholipid biosynthetic process"/>
    <property type="evidence" value="ECO:0007669"/>
    <property type="project" value="UniProtKB-KW"/>
</dbReference>
<evidence type="ECO:0000256" key="6">
    <source>
        <dbReference type="ARBA" id="ARBA00022692"/>
    </source>
</evidence>
<comment type="cofactor">
    <cofactor evidence="18">
        <name>Mg(2+)</name>
        <dbReference type="ChEBI" id="CHEBI:18420"/>
    </cofactor>
    <text evidence="18">Mn(2+), Zn(2+), Cd(2+) and Co(2+) support activity to lesser extents.</text>
</comment>
<evidence type="ECO:0000256" key="16">
    <source>
        <dbReference type="PIRSR" id="PIRSR600829-2"/>
    </source>
</evidence>
<name>A0A1G7JAN6_9FLAO</name>
<feature type="transmembrane region" description="Helical" evidence="19">
    <location>
        <begin position="30"/>
        <end position="50"/>
    </location>
</feature>
<evidence type="ECO:0000313" key="20">
    <source>
        <dbReference type="EMBL" id="SDF22032.1"/>
    </source>
</evidence>
<feature type="binding site" evidence="18">
    <location>
        <position position="77"/>
    </location>
    <ligand>
        <name>a divalent metal cation</name>
        <dbReference type="ChEBI" id="CHEBI:60240"/>
    </ligand>
</feature>
<feature type="binding site" evidence="17">
    <location>
        <position position="77"/>
    </location>
    <ligand>
        <name>ATP</name>
        <dbReference type="ChEBI" id="CHEBI:30616"/>
    </ligand>
</feature>
<comment type="similarity">
    <text evidence="2">Belongs to the bacterial diacylglycerol kinase family.</text>
</comment>
<protein>
    <submittedName>
        <fullName evidence="20">Diacylglycerol kinase (ATP)</fullName>
    </submittedName>
</protein>
<feature type="transmembrane region" description="Helical" evidence="19">
    <location>
        <begin position="97"/>
        <end position="118"/>
    </location>
</feature>
<feature type="binding site" evidence="17">
    <location>
        <position position="17"/>
    </location>
    <ligand>
        <name>ATP</name>
        <dbReference type="ChEBI" id="CHEBI:30616"/>
    </ligand>
</feature>
<dbReference type="Proteomes" id="UP000199321">
    <property type="component" value="Unassembled WGS sequence"/>
</dbReference>
<keyword evidence="10 19" id="KW-1133">Transmembrane helix</keyword>
<evidence type="ECO:0000256" key="13">
    <source>
        <dbReference type="ARBA" id="ARBA00023209"/>
    </source>
</evidence>
<dbReference type="PANTHER" id="PTHR34299:SF1">
    <property type="entry name" value="DIACYLGLYCEROL KINASE"/>
    <property type="match status" value="1"/>
</dbReference>
<evidence type="ECO:0000256" key="9">
    <source>
        <dbReference type="ARBA" id="ARBA00022840"/>
    </source>
</evidence>
<dbReference type="EMBL" id="FNBA01000010">
    <property type="protein sequence ID" value="SDF22032.1"/>
    <property type="molecule type" value="Genomic_DNA"/>
</dbReference>
<keyword evidence="5" id="KW-0808">Transferase</keyword>
<keyword evidence="11" id="KW-0443">Lipid metabolism</keyword>
<evidence type="ECO:0000256" key="10">
    <source>
        <dbReference type="ARBA" id="ARBA00022989"/>
    </source>
</evidence>
<dbReference type="GO" id="GO:0005524">
    <property type="term" value="F:ATP binding"/>
    <property type="evidence" value="ECO:0007669"/>
    <property type="project" value="UniProtKB-KW"/>
</dbReference>
<keyword evidence="18" id="KW-0460">Magnesium</keyword>
<feature type="binding site" evidence="16">
    <location>
        <position position="70"/>
    </location>
    <ligand>
        <name>substrate</name>
    </ligand>
</feature>
<keyword evidence="21" id="KW-1185">Reference proteome</keyword>
<keyword evidence="4" id="KW-0444">Lipid biosynthesis</keyword>
<keyword evidence="13" id="KW-0594">Phospholipid biosynthesis</keyword>
<dbReference type="InterPro" id="IPR036945">
    <property type="entry name" value="DAGK_sf"/>
</dbReference>
<keyword evidence="18" id="KW-0479">Metal-binding</keyword>
<feature type="active site" description="Proton acceptor" evidence="15">
    <location>
        <position position="70"/>
    </location>
</feature>
<keyword evidence="9 17" id="KW-0067">ATP-binding</keyword>
<keyword evidence="12 19" id="KW-0472">Membrane</keyword>
<reference evidence="20 21" key="1">
    <citation type="submission" date="2016-10" db="EMBL/GenBank/DDBJ databases">
        <authorList>
            <person name="de Groot N.N."/>
        </authorList>
    </citation>
    <scope>NUCLEOTIDE SEQUENCE [LARGE SCALE GENOMIC DNA]</scope>
    <source>
        <strain evidence="20 21">DSM 16195</strain>
    </source>
</reference>
<evidence type="ECO:0000256" key="3">
    <source>
        <dbReference type="ARBA" id="ARBA00022475"/>
    </source>
</evidence>
<dbReference type="Gene3D" id="1.10.287.3610">
    <property type="match status" value="1"/>
</dbReference>
<dbReference type="OrthoDB" id="1493837at2"/>
<accession>A0A1G7JAN6</accession>
<evidence type="ECO:0000256" key="11">
    <source>
        <dbReference type="ARBA" id="ARBA00023098"/>
    </source>
</evidence>
<dbReference type="GO" id="GO:0016301">
    <property type="term" value="F:kinase activity"/>
    <property type="evidence" value="ECO:0007669"/>
    <property type="project" value="UniProtKB-KW"/>
</dbReference>
<dbReference type="RefSeq" id="WP_093145397.1">
    <property type="nucleotide sequence ID" value="NZ_BMWO01000013.1"/>
</dbReference>
<dbReference type="STRING" id="227084.SAMN05421855_11012"/>
<keyword evidence="8 20" id="KW-0418">Kinase</keyword>
<dbReference type="InterPro" id="IPR000829">
    <property type="entry name" value="DAGK"/>
</dbReference>
<keyword evidence="7 17" id="KW-0547">Nucleotide-binding</keyword>
<feature type="binding site" evidence="18">
    <location>
        <position position="29"/>
    </location>
    <ligand>
        <name>a divalent metal cation</name>
        <dbReference type="ChEBI" id="CHEBI:60240"/>
    </ligand>
</feature>
<feature type="binding site" evidence="17">
    <location>
        <position position="29"/>
    </location>
    <ligand>
        <name>ATP</name>
        <dbReference type="ChEBI" id="CHEBI:30616"/>
    </ligand>
</feature>
<evidence type="ECO:0000256" key="14">
    <source>
        <dbReference type="ARBA" id="ARBA00023264"/>
    </source>
</evidence>
<dbReference type="PANTHER" id="PTHR34299">
    <property type="entry name" value="DIACYLGLYCEROL KINASE"/>
    <property type="match status" value="1"/>
</dbReference>
<dbReference type="GO" id="GO:0005886">
    <property type="term" value="C:plasma membrane"/>
    <property type="evidence" value="ECO:0007669"/>
    <property type="project" value="UniProtKB-SubCell"/>
</dbReference>